<keyword evidence="6" id="KW-0614">Plasmid</keyword>
<evidence type="ECO:0000313" key="9">
    <source>
        <dbReference type="Proteomes" id="UP000233597"/>
    </source>
</evidence>
<dbReference type="Pfam" id="PF08479">
    <property type="entry name" value="POTRA_2"/>
    <property type="match status" value="1"/>
</dbReference>
<dbReference type="Proteomes" id="UP000233597">
    <property type="component" value="Unassembled WGS sequence"/>
</dbReference>
<keyword evidence="1" id="KW-0472">Membrane</keyword>
<organism evidence="7 9">
    <name type="scientific">Thalassospira marina</name>
    <dbReference type="NCBI Taxonomy" id="2048283"/>
    <lineage>
        <taxon>Bacteria</taxon>
        <taxon>Pseudomonadati</taxon>
        <taxon>Pseudomonadota</taxon>
        <taxon>Alphaproteobacteria</taxon>
        <taxon>Rhodospirillales</taxon>
        <taxon>Thalassospiraceae</taxon>
        <taxon>Thalassospira</taxon>
    </lineage>
</organism>
<dbReference type="Pfam" id="PF03865">
    <property type="entry name" value="ShlB"/>
    <property type="match status" value="1"/>
</dbReference>
<dbReference type="GO" id="GO:0046819">
    <property type="term" value="P:protein secretion by the type V secretion system"/>
    <property type="evidence" value="ECO:0007669"/>
    <property type="project" value="TreeGrafter"/>
</dbReference>
<keyword evidence="2" id="KW-0812">Transmembrane</keyword>
<evidence type="ECO:0000256" key="2">
    <source>
        <dbReference type="ARBA" id="ARBA00022692"/>
    </source>
</evidence>
<dbReference type="KEGG" id="thac:CSC3H3_21645"/>
<dbReference type="EMBL" id="CP024200">
    <property type="protein sequence ID" value="AUG55468.1"/>
    <property type="molecule type" value="Genomic_DNA"/>
</dbReference>
<evidence type="ECO:0008006" key="10">
    <source>
        <dbReference type="Google" id="ProtNLM"/>
    </source>
</evidence>
<dbReference type="Proteomes" id="UP000233458">
    <property type="component" value="Plasmid pCSC3H3"/>
</dbReference>
<keyword evidence="1" id="KW-1134">Transmembrane beta strand</keyword>
<dbReference type="InterPro" id="IPR013686">
    <property type="entry name" value="Polypept-transport_assoc_ShlB"/>
</dbReference>
<keyword evidence="3" id="KW-0998">Cell outer membrane</keyword>
<evidence type="ECO:0000256" key="1">
    <source>
        <dbReference type="ARBA" id="ARBA00022452"/>
    </source>
</evidence>
<feature type="domain" description="Polypeptide-transport-associated ShlB-type" evidence="5">
    <location>
        <begin position="112"/>
        <end position="187"/>
    </location>
</feature>
<name>A0A2N3KR52_9PROT</name>
<dbReference type="EMBL" id="NWTK01000011">
    <property type="protein sequence ID" value="PKR53038.1"/>
    <property type="molecule type" value="Genomic_DNA"/>
</dbReference>
<feature type="domain" description="Haemolysin activator HlyB C-terminal" evidence="4">
    <location>
        <begin position="248"/>
        <end position="562"/>
    </location>
</feature>
<geneLocation type="plasmid" evidence="8">
    <name>pcsc3h3</name>
</geneLocation>
<dbReference type="Gene3D" id="2.40.160.50">
    <property type="entry name" value="membrane protein fhac: a member of the omp85/tpsb transporter family"/>
    <property type="match status" value="1"/>
</dbReference>
<evidence type="ECO:0000313" key="7">
    <source>
        <dbReference type="EMBL" id="PKR53038.1"/>
    </source>
</evidence>
<evidence type="ECO:0000256" key="3">
    <source>
        <dbReference type="ARBA" id="ARBA00023237"/>
    </source>
</evidence>
<dbReference type="GO" id="GO:0098046">
    <property type="term" value="C:type V protein secretion system complex"/>
    <property type="evidence" value="ECO:0007669"/>
    <property type="project" value="TreeGrafter"/>
</dbReference>
<dbReference type="InterPro" id="IPR051544">
    <property type="entry name" value="TPS_OM_transporter"/>
</dbReference>
<proteinExistence type="predicted"/>
<evidence type="ECO:0000313" key="6">
    <source>
        <dbReference type="EMBL" id="AUG55468.1"/>
    </source>
</evidence>
<dbReference type="AlphaFoldDB" id="A0A2N3KR52"/>
<evidence type="ECO:0000313" key="8">
    <source>
        <dbReference type="Proteomes" id="UP000233458"/>
    </source>
</evidence>
<dbReference type="PANTHER" id="PTHR34597">
    <property type="entry name" value="SLR1661 PROTEIN"/>
    <property type="match status" value="1"/>
</dbReference>
<sequence>MGEDILAIYSRTVPGVSGLTGKGAVRPVVRVMKAALMAGTMMGVGICAPMVASAQQAPNSVQSEQQSNPLENVIRQEQRQKQINEFNGFELPEIVDGSPDFTPPKAGTGAKFTVQRFDINRSEILEDQTIRDVLQKYVGRPLYLADLYDMLAEFNELYHQKGFVTARAYIPPQKIAGGEVRVILVEGRVGRVRVEQNDYMREDYITSSLHIEQGDLVSLDVLEKALSRFNRLHQTKLTAKLEPGENFGQTDIVVTAKEPDRMAYSLFLDNYGALSTGHRRSGGYARANSVFGIDDPLTVGVTESRGSRSVFTSYELPVNAYDTRLSVGYTQTRIHIIDGPFADDPADPDVYGQTQLISATLKQPFVLSPHWLMNLDYSYNGNISYTTFGAALTETWINRHSIGVDFDYLGDTGFYSFGLRGHRMFSHIRQAATEYRVTSKYTADAFAYQQLGGPFTAQVTAGGQMTKDRVLPPAEQFSVGGVGTMRAYEPGAFSGDDGYFINTELHYNFNFPTAFWKDQPQNTQASIYVFFDHAGAFRYRDGSQNDRYRREDFTNGTGIGVRVNNFVGIASLDAAYFQDLDYNTNNDEARKPSFLMSMRLNF</sequence>
<keyword evidence="8" id="KW-1185">Reference proteome</keyword>
<evidence type="ECO:0000259" key="4">
    <source>
        <dbReference type="Pfam" id="PF03865"/>
    </source>
</evidence>
<geneLocation type="plasmid" evidence="6">
    <name>pCSC3H3</name>
</geneLocation>
<gene>
    <name evidence="7" type="ORF">COO20_17250</name>
    <name evidence="6" type="ORF">CSC3H3_21645</name>
</gene>
<evidence type="ECO:0000259" key="5">
    <source>
        <dbReference type="Pfam" id="PF08479"/>
    </source>
</evidence>
<dbReference type="Gene3D" id="3.10.20.310">
    <property type="entry name" value="membrane protein fhac"/>
    <property type="match status" value="1"/>
</dbReference>
<accession>A0A2N3KR52</accession>
<dbReference type="PANTHER" id="PTHR34597:SF1">
    <property type="entry name" value="HEME_HEMOPEXIN TRANSPORTER PROTEIN HUXB"/>
    <property type="match status" value="1"/>
</dbReference>
<dbReference type="GO" id="GO:0008320">
    <property type="term" value="F:protein transmembrane transporter activity"/>
    <property type="evidence" value="ECO:0007669"/>
    <property type="project" value="TreeGrafter"/>
</dbReference>
<dbReference type="InterPro" id="IPR005565">
    <property type="entry name" value="Hemolysn_activator_HlyB_C"/>
</dbReference>
<reference evidence="7 9" key="1">
    <citation type="submission" date="2017-09" db="EMBL/GenBank/DDBJ databases">
        <title>Biodiversity and function of Thalassospira species in the particle-attached aromatic-hydrocarbon-degrading consortia from the surface seawater of the South China Sea.</title>
        <authorList>
            <person name="Dong C."/>
            <person name="Liu R."/>
            <person name="Shao Z."/>
        </authorList>
    </citation>
    <scope>NUCLEOTIDE SEQUENCE [LARGE SCALE GENOMIC DNA]</scope>
    <source>
        <strain evidence="7 9">CSC1P2</strain>
    </source>
</reference>
<protein>
    <recommendedName>
        <fullName evidence="10">POTRA domain-containing protein</fullName>
    </recommendedName>
</protein>
<reference evidence="6 8" key="2">
    <citation type="submission" date="2017-10" db="EMBL/GenBank/DDBJ databases">
        <title>Biodiversity and function of Thalassospira species in the particle-attached aromatic-hydrocarbon-degrading consortia from the surface seawater of the China South Sea.</title>
        <authorList>
            <person name="Dong C."/>
            <person name="Liu R."/>
            <person name="Shao Z."/>
        </authorList>
    </citation>
    <scope>NUCLEOTIDE SEQUENCE [LARGE SCALE GENOMIC DNA]</scope>
    <source>
        <strain evidence="6 8">CSC3H3</strain>
        <plasmid evidence="6">pCSC3H3</plasmid>
        <plasmid evidence="8">pcsc3h3</plasmid>
    </source>
</reference>